<dbReference type="RefSeq" id="WP_015827505.1">
    <property type="nucleotide sequence ID" value="NC_012982.1"/>
</dbReference>
<name>C6XJR0_HIRBI</name>
<dbReference type="InterPro" id="IPR005031">
    <property type="entry name" value="COQ10_START"/>
</dbReference>
<dbReference type="PANTHER" id="PTHR12901">
    <property type="entry name" value="SPERM PROTEIN HOMOLOG"/>
    <property type="match status" value="1"/>
</dbReference>
<dbReference type="EMBL" id="CP001678">
    <property type="protein sequence ID" value="ACT59355.1"/>
    <property type="molecule type" value="Genomic_DNA"/>
</dbReference>
<dbReference type="KEGG" id="hba:Hbal_1667"/>
<dbReference type="SUPFAM" id="SSF55961">
    <property type="entry name" value="Bet v1-like"/>
    <property type="match status" value="1"/>
</dbReference>
<dbReference type="GO" id="GO:0045333">
    <property type="term" value="P:cellular respiration"/>
    <property type="evidence" value="ECO:0007669"/>
    <property type="project" value="InterPro"/>
</dbReference>
<dbReference type="PANTHER" id="PTHR12901:SF10">
    <property type="entry name" value="COENZYME Q-BINDING PROTEIN COQ10, MITOCHONDRIAL"/>
    <property type="match status" value="1"/>
</dbReference>
<dbReference type="InterPro" id="IPR023393">
    <property type="entry name" value="START-like_dom_sf"/>
</dbReference>
<evidence type="ECO:0000259" key="2">
    <source>
        <dbReference type="Pfam" id="PF03364"/>
    </source>
</evidence>
<dbReference type="eggNOG" id="COG2867">
    <property type="taxonomic scope" value="Bacteria"/>
</dbReference>
<keyword evidence="4" id="KW-1185">Reference proteome</keyword>
<comment type="similarity">
    <text evidence="1">Belongs to the ribosome association toxin RatA family.</text>
</comment>
<gene>
    <name evidence="3" type="ordered locus">Hbal_1667</name>
</gene>
<dbReference type="AlphaFoldDB" id="C6XJR0"/>
<dbReference type="Proteomes" id="UP000002745">
    <property type="component" value="Chromosome"/>
</dbReference>
<dbReference type="STRING" id="582402.Hbal_1667"/>
<evidence type="ECO:0000313" key="4">
    <source>
        <dbReference type="Proteomes" id="UP000002745"/>
    </source>
</evidence>
<evidence type="ECO:0000256" key="1">
    <source>
        <dbReference type="ARBA" id="ARBA00008918"/>
    </source>
</evidence>
<protein>
    <submittedName>
        <fullName evidence="3">Cyclase/dehydrase</fullName>
    </submittedName>
</protein>
<dbReference type="Pfam" id="PF03364">
    <property type="entry name" value="Polyketide_cyc"/>
    <property type="match status" value="1"/>
</dbReference>
<dbReference type="InterPro" id="IPR044996">
    <property type="entry name" value="COQ10-like"/>
</dbReference>
<dbReference type="GO" id="GO:0048039">
    <property type="term" value="F:ubiquinone binding"/>
    <property type="evidence" value="ECO:0007669"/>
    <property type="project" value="InterPro"/>
</dbReference>
<organism evidence="3 4">
    <name type="scientific">Hirschia baltica (strain ATCC 49814 / DSM 5838 / IFAM 1418)</name>
    <dbReference type="NCBI Taxonomy" id="582402"/>
    <lineage>
        <taxon>Bacteria</taxon>
        <taxon>Pseudomonadati</taxon>
        <taxon>Pseudomonadota</taxon>
        <taxon>Alphaproteobacteria</taxon>
        <taxon>Hyphomonadales</taxon>
        <taxon>Hyphomonadaceae</taxon>
        <taxon>Hirschia</taxon>
    </lineage>
</organism>
<evidence type="ECO:0000313" key="3">
    <source>
        <dbReference type="EMBL" id="ACT59355.1"/>
    </source>
</evidence>
<accession>C6XJR0</accession>
<dbReference type="Gene3D" id="3.30.530.20">
    <property type="match status" value="1"/>
</dbReference>
<sequence>MTVVTKSIVVPYRAKQMLELVSDVKSYPEFIPWIRSLKVVSEADSEAGWEGRATAAVGFKGFSETFTTDVKKSLLENKVNVQLVKGPFKYLENSWQFSDHEKGCEVDFKIRFEFSNFLLHALMKANFNRAVTVLMDVFIEEARKRYSE</sequence>
<dbReference type="HOGENOM" id="CLU_079653_3_1_5"/>
<feature type="domain" description="Coenzyme Q-binding protein COQ10 START" evidence="2">
    <location>
        <begin position="10"/>
        <end position="134"/>
    </location>
</feature>
<dbReference type="OrthoDB" id="9804759at2"/>
<dbReference type="CDD" id="cd07813">
    <property type="entry name" value="COQ10p_like"/>
    <property type="match status" value="1"/>
</dbReference>
<proteinExistence type="inferred from homology"/>
<reference evidence="4" key="1">
    <citation type="journal article" date="2011" name="J. Bacteriol.">
        <title>Genome sequences of eight morphologically diverse alphaproteobacteria.</title>
        <authorList>
            <consortium name="US DOE Joint Genome Institute"/>
            <person name="Brown P.J."/>
            <person name="Kysela D.T."/>
            <person name="Buechlein A."/>
            <person name="Hemmerich C."/>
            <person name="Brun Y.V."/>
        </authorList>
    </citation>
    <scope>NUCLEOTIDE SEQUENCE [LARGE SCALE GENOMIC DNA]</scope>
    <source>
        <strain evidence="4">ATCC 49814 / DSM 5838 / IFAM 1418</strain>
    </source>
</reference>